<proteinExistence type="predicted"/>
<dbReference type="Proteomes" id="UP000286680">
    <property type="component" value="Unassembled WGS sequence"/>
</dbReference>
<sequence length="193" mass="21341">MKKWLITSLFVTAGALSGCASNGGEPVSYDPCVFPDAPDHKAPGWICEQPVKDVWVQAVGFSPKKSAGPGFMKDVAAQEARNRLAQNFAQQIASEYKRYTADKTTNGENVSVDAIEQTMLSELAMNVVYSRIYRSQTSPNGGVYVLVGLNEAGYKENVDRLFNNPIDPENPELFQQFLIDNSKSKLEQVREEL</sequence>
<evidence type="ECO:0000313" key="2">
    <source>
        <dbReference type="EMBL" id="RUO45218.1"/>
    </source>
</evidence>
<feature type="signal peptide" evidence="1">
    <location>
        <begin position="1"/>
        <end position="20"/>
    </location>
</feature>
<dbReference type="AlphaFoldDB" id="A0AA94EG30"/>
<evidence type="ECO:0000256" key="1">
    <source>
        <dbReference type="SAM" id="SignalP"/>
    </source>
</evidence>
<keyword evidence="3" id="KW-1185">Reference proteome</keyword>
<dbReference type="Gene3D" id="3.10.129.140">
    <property type="entry name" value="Helicobacter TNF-alpha-Inducing protein"/>
    <property type="match status" value="1"/>
</dbReference>
<reference evidence="3" key="1">
    <citation type="journal article" date="2018" name="Front. Microbiol.">
        <title>Genome-Based Analysis Reveals the Taxonomy and Diversity of the Family Idiomarinaceae.</title>
        <authorList>
            <person name="Liu Y."/>
            <person name="Lai Q."/>
            <person name="Shao Z."/>
        </authorList>
    </citation>
    <scope>NUCLEOTIDE SEQUENCE [LARGE SCALE GENOMIC DNA]</scope>
    <source>
        <strain evidence="3">SN-14</strain>
    </source>
</reference>
<organism evidence="2 3">
    <name type="scientific">Idiomarina aquatica</name>
    <dbReference type="NCBI Taxonomy" id="1327752"/>
    <lineage>
        <taxon>Bacteria</taxon>
        <taxon>Pseudomonadati</taxon>
        <taxon>Pseudomonadota</taxon>
        <taxon>Gammaproteobacteria</taxon>
        <taxon>Alteromonadales</taxon>
        <taxon>Idiomarinaceae</taxon>
        <taxon>Idiomarina</taxon>
    </lineage>
</organism>
<protein>
    <recommendedName>
        <fullName evidence="4">LPP20 lipoprotein</fullName>
    </recommendedName>
</protein>
<dbReference type="PROSITE" id="PS51257">
    <property type="entry name" value="PROKAR_LIPOPROTEIN"/>
    <property type="match status" value="1"/>
</dbReference>
<name>A0AA94EG30_9GAMM</name>
<evidence type="ECO:0008006" key="4">
    <source>
        <dbReference type="Google" id="ProtNLM"/>
    </source>
</evidence>
<accession>A0AA94EG30</accession>
<gene>
    <name evidence="2" type="ORF">CWE23_04165</name>
</gene>
<dbReference type="EMBL" id="PIPS01000001">
    <property type="protein sequence ID" value="RUO45218.1"/>
    <property type="molecule type" value="Genomic_DNA"/>
</dbReference>
<dbReference type="RefSeq" id="WP_126819597.1">
    <property type="nucleotide sequence ID" value="NZ_PIPS01000001.1"/>
</dbReference>
<keyword evidence="1" id="KW-0732">Signal</keyword>
<comment type="caution">
    <text evidence="2">The sequence shown here is derived from an EMBL/GenBank/DDBJ whole genome shotgun (WGS) entry which is preliminary data.</text>
</comment>
<evidence type="ECO:0000313" key="3">
    <source>
        <dbReference type="Proteomes" id="UP000286680"/>
    </source>
</evidence>
<feature type="chain" id="PRO_5041670781" description="LPP20 lipoprotein" evidence="1">
    <location>
        <begin position="21"/>
        <end position="193"/>
    </location>
</feature>